<dbReference type="VEuPathDB" id="CryptoDB:Vbra_18216"/>
<name>A0A0G4GLE5_VITBC</name>
<proteinExistence type="predicted"/>
<protein>
    <recommendedName>
        <fullName evidence="4">Senescence domain-containing protein</fullName>
    </recommendedName>
</protein>
<evidence type="ECO:0000313" key="3">
    <source>
        <dbReference type="Proteomes" id="UP000041254"/>
    </source>
</evidence>
<organism evidence="2 3">
    <name type="scientific">Vitrella brassicaformis (strain CCMP3155)</name>
    <dbReference type="NCBI Taxonomy" id="1169540"/>
    <lineage>
        <taxon>Eukaryota</taxon>
        <taxon>Sar</taxon>
        <taxon>Alveolata</taxon>
        <taxon>Colpodellida</taxon>
        <taxon>Vitrellaceae</taxon>
        <taxon>Vitrella</taxon>
    </lineage>
</organism>
<dbReference type="EMBL" id="CDMY01000708">
    <property type="protein sequence ID" value="CEM30934.1"/>
    <property type="molecule type" value="Genomic_DNA"/>
</dbReference>
<sequence>MAEEDSGPRRRRRRNEEDLDNPLWAMTKTAVKGTVDTAAFIGKGFMTVARGIGYAVQEAAYPVKECIVTSYDRADRHVNPYKARGPQAPVPQFEY</sequence>
<dbReference type="InParanoid" id="A0A0G4GLE5"/>
<dbReference type="Proteomes" id="UP000041254">
    <property type="component" value="Unassembled WGS sequence"/>
</dbReference>
<evidence type="ECO:0000313" key="2">
    <source>
        <dbReference type="EMBL" id="CEM30934.1"/>
    </source>
</evidence>
<evidence type="ECO:0000256" key="1">
    <source>
        <dbReference type="SAM" id="MobiDB-lite"/>
    </source>
</evidence>
<reference evidence="2 3" key="1">
    <citation type="submission" date="2014-11" db="EMBL/GenBank/DDBJ databases">
        <authorList>
            <person name="Zhu J."/>
            <person name="Qi W."/>
            <person name="Song R."/>
        </authorList>
    </citation>
    <scope>NUCLEOTIDE SEQUENCE [LARGE SCALE GENOMIC DNA]</scope>
</reference>
<evidence type="ECO:0008006" key="4">
    <source>
        <dbReference type="Google" id="ProtNLM"/>
    </source>
</evidence>
<feature type="region of interest" description="Disordered" evidence="1">
    <location>
        <begin position="1"/>
        <end position="20"/>
    </location>
</feature>
<gene>
    <name evidence="2" type="ORF">Vbra_18216</name>
</gene>
<accession>A0A0G4GLE5</accession>
<keyword evidence="3" id="KW-1185">Reference proteome</keyword>
<dbReference type="AlphaFoldDB" id="A0A0G4GLE5"/>